<evidence type="ECO:0008006" key="3">
    <source>
        <dbReference type="Google" id="ProtNLM"/>
    </source>
</evidence>
<proteinExistence type="predicted"/>
<protein>
    <recommendedName>
        <fullName evidence="3">Secreted protein</fullName>
    </recommendedName>
</protein>
<dbReference type="AlphaFoldDB" id="A0ABD1GCF3"/>
<dbReference type="Proteomes" id="UP001567538">
    <property type="component" value="Unassembled WGS sequence"/>
</dbReference>
<evidence type="ECO:0000313" key="1">
    <source>
        <dbReference type="EMBL" id="KAL1541385.1"/>
    </source>
</evidence>
<gene>
    <name evidence="1" type="ORF">AAHA92_25614</name>
</gene>
<name>A0ABD1GCF3_SALDI</name>
<comment type="caution">
    <text evidence="1">The sequence shown here is derived from an EMBL/GenBank/DDBJ whole genome shotgun (WGS) entry which is preliminary data.</text>
</comment>
<dbReference type="EMBL" id="JBEAFC010000009">
    <property type="protein sequence ID" value="KAL1541385.1"/>
    <property type="molecule type" value="Genomic_DNA"/>
</dbReference>
<keyword evidence="2" id="KW-1185">Reference proteome</keyword>
<accession>A0ABD1GCF3</accession>
<evidence type="ECO:0000313" key="2">
    <source>
        <dbReference type="Proteomes" id="UP001567538"/>
    </source>
</evidence>
<reference evidence="1 2" key="1">
    <citation type="submission" date="2024-06" db="EMBL/GenBank/DDBJ databases">
        <title>A chromosome level genome sequence of Diviner's sage (Salvia divinorum).</title>
        <authorList>
            <person name="Ford S.A."/>
            <person name="Ro D.-K."/>
            <person name="Ness R.W."/>
            <person name="Phillips M.A."/>
        </authorList>
    </citation>
    <scope>NUCLEOTIDE SEQUENCE [LARGE SCALE GENOMIC DNA]</scope>
    <source>
        <strain evidence="1">SAF-2024a</strain>
        <tissue evidence="1">Leaf</tissue>
    </source>
</reference>
<sequence length="91" mass="9793">MSVLYPRSRRLSVAPVRFPPAAALAALVALCCVTVARDSAPTLPLPAPPGFVELSRRRCLEKEQLSLGLGCSVLICGWGEVRRMAEVGDWS</sequence>
<organism evidence="1 2">
    <name type="scientific">Salvia divinorum</name>
    <name type="common">Maria pastora</name>
    <name type="synonym">Diviner's sage</name>
    <dbReference type="NCBI Taxonomy" id="28513"/>
    <lineage>
        <taxon>Eukaryota</taxon>
        <taxon>Viridiplantae</taxon>
        <taxon>Streptophyta</taxon>
        <taxon>Embryophyta</taxon>
        <taxon>Tracheophyta</taxon>
        <taxon>Spermatophyta</taxon>
        <taxon>Magnoliopsida</taxon>
        <taxon>eudicotyledons</taxon>
        <taxon>Gunneridae</taxon>
        <taxon>Pentapetalae</taxon>
        <taxon>asterids</taxon>
        <taxon>lamiids</taxon>
        <taxon>Lamiales</taxon>
        <taxon>Lamiaceae</taxon>
        <taxon>Nepetoideae</taxon>
        <taxon>Mentheae</taxon>
        <taxon>Salviinae</taxon>
        <taxon>Salvia</taxon>
        <taxon>Salvia subgen. Calosphace</taxon>
    </lineage>
</organism>